<sequence>MSTMADTTPVIAIVKNTGAKEKALNEMDAIPRANILNFCEEHYEDILPIIMDRVCRDKRKEVQTRLDFDGSSKKTQKVRDYSLSASDGSPPARHRHTLEKSKTYGWRRNDDKSVFNRLSHRKKSAFERLSGTYSPSTTKSGLSRASSRDHSQGRNRPRGKDLLRGIEESYGDTQSSCRTKTKYKDRSYDEDHSRHTKKRRSSESSSSRISASSTSNGGY</sequence>
<feature type="region of interest" description="Disordered" evidence="1">
    <location>
        <begin position="68"/>
        <end position="96"/>
    </location>
</feature>
<gene>
    <name evidence="2" type="ORF">Tco_0939366</name>
</gene>
<feature type="compositionally biased region" description="Basic and acidic residues" evidence="1">
    <location>
        <begin position="182"/>
        <end position="193"/>
    </location>
</feature>
<reference evidence="2" key="1">
    <citation type="journal article" date="2022" name="Int. J. Mol. Sci.">
        <title>Draft Genome of Tanacetum Coccineum: Genomic Comparison of Closely Related Tanacetum-Family Plants.</title>
        <authorList>
            <person name="Yamashiro T."/>
            <person name="Shiraishi A."/>
            <person name="Nakayama K."/>
            <person name="Satake H."/>
        </authorList>
    </citation>
    <scope>NUCLEOTIDE SEQUENCE</scope>
</reference>
<comment type="caution">
    <text evidence="2">The sequence shown here is derived from an EMBL/GenBank/DDBJ whole genome shotgun (WGS) entry which is preliminary data.</text>
</comment>
<reference evidence="2" key="2">
    <citation type="submission" date="2022-01" db="EMBL/GenBank/DDBJ databases">
        <authorList>
            <person name="Yamashiro T."/>
            <person name="Shiraishi A."/>
            <person name="Satake H."/>
            <person name="Nakayama K."/>
        </authorList>
    </citation>
    <scope>NUCLEOTIDE SEQUENCE</scope>
</reference>
<organism evidence="2 3">
    <name type="scientific">Tanacetum coccineum</name>
    <dbReference type="NCBI Taxonomy" id="301880"/>
    <lineage>
        <taxon>Eukaryota</taxon>
        <taxon>Viridiplantae</taxon>
        <taxon>Streptophyta</taxon>
        <taxon>Embryophyta</taxon>
        <taxon>Tracheophyta</taxon>
        <taxon>Spermatophyta</taxon>
        <taxon>Magnoliopsida</taxon>
        <taxon>eudicotyledons</taxon>
        <taxon>Gunneridae</taxon>
        <taxon>Pentapetalae</taxon>
        <taxon>asterids</taxon>
        <taxon>campanulids</taxon>
        <taxon>Asterales</taxon>
        <taxon>Asteraceae</taxon>
        <taxon>Asteroideae</taxon>
        <taxon>Anthemideae</taxon>
        <taxon>Anthemidinae</taxon>
        <taxon>Tanacetum</taxon>
    </lineage>
</organism>
<evidence type="ECO:0000256" key="1">
    <source>
        <dbReference type="SAM" id="MobiDB-lite"/>
    </source>
</evidence>
<name>A0ABQ5DJV7_9ASTR</name>
<evidence type="ECO:0000313" key="3">
    <source>
        <dbReference type="Proteomes" id="UP001151760"/>
    </source>
</evidence>
<keyword evidence="3" id="KW-1185">Reference proteome</keyword>
<feature type="compositionally biased region" description="Basic and acidic residues" evidence="1">
    <location>
        <begin position="68"/>
        <end position="80"/>
    </location>
</feature>
<dbReference type="Proteomes" id="UP001151760">
    <property type="component" value="Unassembled WGS sequence"/>
</dbReference>
<accession>A0ABQ5DJV7</accession>
<evidence type="ECO:0008006" key="4">
    <source>
        <dbReference type="Google" id="ProtNLM"/>
    </source>
</evidence>
<feature type="region of interest" description="Disordered" evidence="1">
    <location>
        <begin position="126"/>
        <end position="219"/>
    </location>
</feature>
<feature type="compositionally biased region" description="Polar residues" evidence="1">
    <location>
        <begin position="131"/>
        <end position="145"/>
    </location>
</feature>
<feature type="compositionally biased region" description="Low complexity" evidence="1">
    <location>
        <begin position="203"/>
        <end position="219"/>
    </location>
</feature>
<evidence type="ECO:0000313" key="2">
    <source>
        <dbReference type="EMBL" id="GJT39501.1"/>
    </source>
</evidence>
<protein>
    <recommendedName>
        <fullName evidence="4">Reverse transcriptase domain-containing protein</fullName>
    </recommendedName>
</protein>
<feature type="compositionally biased region" description="Basic and acidic residues" evidence="1">
    <location>
        <begin position="146"/>
        <end position="167"/>
    </location>
</feature>
<proteinExistence type="predicted"/>
<dbReference type="EMBL" id="BQNB010015392">
    <property type="protein sequence ID" value="GJT39501.1"/>
    <property type="molecule type" value="Genomic_DNA"/>
</dbReference>